<keyword evidence="1" id="KW-0472">Membrane</keyword>
<accession>A0A6B3LG12</accession>
<keyword evidence="1" id="KW-1133">Transmembrane helix</keyword>
<keyword evidence="1" id="KW-0812">Transmembrane</keyword>
<evidence type="ECO:0000256" key="1">
    <source>
        <dbReference type="SAM" id="Phobius"/>
    </source>
</evidence>
<dbReference type="RefSeq" id="WP_164366319.1">
    <property type="nucleotide sequence ID" value="NZ_JAAGVX010000023.1"/>
</dbReference>
<reference evidence="2" key="1">
    <citation type="submission" date="2020-02" db="EMBL/GenBank/DDBJ databases">
        <title>Genome Announcements.</title>
        <authorList>
            <person name="Abdulabbas H.T."/>
            <person name="Bunyan I.A."/>
            <person name="Abdul-Lateef L.A."/>
        </authorList>
    </citation>
    <scope>NUCLEOTIDE SEQUENCE</scope>
    <source>
        <strain evidence="2">NAG1</strain>
    </source>
</reference>
<dbReference type="EMBL" id="JAAGVX010000023">
    <property type="protein sequence ID" value="NEM96022.1"/>
    <property type="molecule type" value="Genomic_DNA"/>
</dbReference>
<proteinExistence type="predicted"/>
<feature type="transmembrane region" description="Helical" evidence="1">
    <location>
        <begin position="6"/>
        <end position="25"/>
    </location>
</feature>
<gene>
    <name evidence="2" type="ORF">G3T61_17760</name>
</gene>
<dbReference type="AlphaFoldDB" id="A0A6B3LG12"/>
<evidence type="ECO:0000313" key="2">
    <source>
        <dbReference type="EMBL" id="NEM96022.1"/>
    </source>
</evidence>
<sequence length="233" mass="26880">MDIDILSIIVTAITAGFGAYLGSFWKKKGEMAAIESNQSQLLEYAEKNQKVIGEVQASFQRESADYQHEVWVKQQHWLTRKELYMDVLDLLLAIRSDCIRAEKYLNEVPTWVTADGEPDEKQQQYLIKEAEAIYNGPVEEKIVQLKELVNRKCVLCFPDAAMQVLSDYFNAESIRRKNAYRDFERDLKQGRLSIYDSPHDGYELSLYHNLEAAELAYKNITKIARGDKKLTNA</sequence>
<comment type="caution">
    <text evidence="2">The sequence shown here is derived from an EMBL/GenBank/DDBJ whole genome shotgun (WGS) entry which is preliminary data.</text>
</comment>
<name>A0A6B3LG12_VIBCL</name>
<protein>
    <submittedName>
        <fullName evidence="2">Uncharacterized protein</fullName>
    </submittedName>
</protein>
<organism evidence="2">
    <name type="scientific">Vibrio cholerae</name>
    <dbReference type="NCBI Taxonomy" id="666"/>
    <lineage>
        <taxon>Bacteria</taxon>
        <taxon>Pseudomonadati</taxon>
        <taxon>Pseudomonadota</taxon>
        <taxon>Gammaproteobacteria</taxon>
        <taxon>Vibrionales</taxon>
        <taxon>Vibrionaceae</taxon>
        <taxon>Vibrio</taxon>
    </lineage>
</organism>